<feature type="non-terminal residue" evidence="2">
    <location>
        <position position="1"/>
    </location>
</feature>
<feature type="region of interest" description="Disordered" evidence="1">
    <location>
        <begin position="55"/>
        <end position="74"/>
    </location>
</feature>
<dbReference type="AlphaFoldDB" id="A0A371HR89"/>
<dbReference type="EMBL" id="QJKJ01001912">
    <property type="protein sequence ID" value="RDY05292.1"/>
    <property type="molecule type" value="Genomic_DNA"/>
</dbReference>
<proteinExistence type="predicted"/>
<evidence type="ECO:0000313" key="2">
    <source>
        <dbReference type="EMBL" id="RDY05292.1"/>
    </source>
</evidence>
<accession>A0A371HR89</accession>
<evidence type="ECO:0000256" key="1">
    <source>
        <dbReference type="SAM" id="MobiDB-lite"/>
    </source>
</evidence>
<feature type="compositionally biased region" description="Low complexity" evidence="1">
    <location>
        <begin position="63"/>
        <end position="74"/>
    </location>
</feature>
<sequence>MDMVPDRTQLQNMAKKDNETFKRYAQHWREIATQVQTLVSKKELVTTERAKMEVTSGRIAQGAAATTNTNTPPP</sequence>
<protein>
    <recommendedName>
        <fullName evidence="4">Retrotransposon gag domain-containing protein</fullName>
    </recommendedName>
</protein>
<evidence type="ECO:0008006" key="4">
    <source>
        <dbReference type="Google" id="ProtNLM"/>
    </source>
</evidence>
<reference evidence="2" key="1">
    <citation type="submission" date="2018-05" db="EMBL/GenBank/DDBJ databases">
        <title>Draft genome of Mucuna pruriens seed.</title>
        <authorList>
            <person name="Nnadi N.E."/>
            <person name="Vos R."/>
            <person name="Hasami M.H."/>
            <person name="Devisetty U.K."/>
            <person name="Aguiy J.C."/>
        </authorList>
    </citation>
    <scope>NUCLEOTIDE SEQUENCE [LARGE SCALE GENOMIC DNA]</scope>
    <source>
        <strain evidence="2">JCA_2017</strain>
    </source>
</reference>
<keyword evidence="3" id="KW-1185">Reference proteome</keyword>
<gene>
    <name evidence="2" type="ORF">CR513_10888</name>
</gene>
<name>A0A371HR89_MUCPR</name>
<organism evidence="2 3">
    <name type="scientific">Mucuna pruriens</name>
    <name type="common">Velvet bean</name>
    <name type="synonym">Dolichos pruriens</name>
    <dbReference type="NCBI Taxonomy" id="157652"/>
    <lineage>
        <taxon>Eukaryota</taxon>
        <taxon>Viridiplantae</taxon>
        <taxon>Streptophyta</taxon>
        <taxon>Embryophyta</taxon>
        <taxon>Tracheophyta</taxon>
        <taxon>Spermatophyta</taxon>
        <taxon>Magnoliopsida</taxon>
        <taxon>eudicotyledons</taxon>
        <taxon>Gunneridae</taxon>
        <taxon>Pentapetalae</taxon>
        <taxon>rosids</taxon>
        <taxon>fabids</taxon>
        <taxon>Fabales</taxon>
        <taxon>Fabaceae</taxon>
        <taxon>Papilionoideae</taxon>
        <taxon>50 kb inversion clade</taxon>
        <taxon>NPAAA clade</taxon>
        <taxon>indigoferoid/millettioid clade</taxon>
        <taxon>Phaseoleae</taxon>
        <taxon>Mucuna</taxon>
    </lineage>
</organism>
<evidence type="ECO:0000313" key="3">
    <source>
        <dbReference type="Proteomes" id="UP000257109"/>
    </source>
</evidence>
<dbReference type="OrthoDB" id="1750196at2759"/>
<dbReference type="Proteomes" id="UP000257109">
    <property type="component" value="Unassembled WGS sequence"/>
</dbReference>
<comment type="caution">
    <text evidence="2">The sequence shown here is derived from an EMBL/GenBank/DDBJ whole genome shotgun (WGS) entry which is preliminary data.</text>
</comment>